<accession>A0A2U3QA55</accession>
<evidence type="ECO:0008006" key="3">
    <source>
        <dbReference type="Google" id="ProtNLM"/>
    </source>
</evidence>
<dbReference type="AlphaFoldDB" id="A0A2U3QA55"/>
<dbReference type="Proteomes" id="UP000246085">
    <property type="component" value="Chromosome BRAD3257"/>
</dbReference>
<sequence>MLRWRASSTPSKPSSFIIGSIGPALDRRDIFAFIEGFYSRTRLLSAIGYIPPIEMELKAA</sequence>
<reference evidence="1 2" key="1">
    <citation type="submission" date="2018-03" db="EMBL/GenBank/DDBJ databases">
        <authorList>
            <person name="Gully D."/>
        </authorList>
    </citation>
    <scope>NUCLEOTIDE SEQUENCE [LARGE SCALE GENOMIC DNA]</scope>
    <source>
        <strain evidence="1">ORS3257</strain>
    </source>
</reference>
<dbReference type="KEGG" id="bvz:BRAD3257_7593"/>
<gene>
    <name evidence="1" type="ORF">BRAD3257_7593</name>
</gene>
<protein>
    <recommendedName>
        <fullName evidence="3">Integrase catalytic domain-containing protein</fullName>
    </recommendedName>
</protein>
<organism evidence="1 2">
    <name type="scientific">Bradyrhizobium vignae</name>
    <dbReference type="NCBI Taxonomy" id="1549949"/>
    <lineage>
        <taxon>Bacteria</taxon>
        <taxon>Pseudomonadati</taxon>
        <taxon>Pseudomonadota</taxon>
        <taxon>Alphaproteobacteria</taxon>
        <taxon>Hyphomicrobiales</taxon>
        <taxon>Nitrobacteraceae</taxon>
        <taxon>Bradyrhizobium</taxon>
    </lineage>
</organism>
<evidence type="ECO:0000313" key="2">
    <source>
        <dbReference type="Proteomes" id="UP000246085"/>
    </source>
</evidence>
<dbReference type="EMBL" id="LS398110">
    <property type="protein sequence ID" value="SPP98283.1"/>
    <property type="molecule type" value="Genomic_DNA"/>
</dbReference>
<proteinExistence type="predicted"/>
<evidence type="ECO:0000313" key="1">
    <source>
        <dbReference type="EMBL" id="SPP98283.1"/>
    </source>
</evidence>
<name>A0A2U3QA55_9BRAD</name>